<evidence type="ECO:0000256" key="1">
    <source>
        <dbReference type="SAM" id="MobiDB-lite"/>
    </source>
</evidence>
<name>A0A4Y2EVW5_ARAVE</name>
<feature type="region of interest" description="Disordered" evidence="1">
    <location>
        <begin position="1"/>
        <end position="23"/>
    </location>
</feature>
<comment type="caution">
    <text evidence="2">The sequence shown here is derived from an EMBL/GenBank/DDBJ whole genome shotgun (WGS) entry which is preliminary data.</text>
</comment>
<dbReference type="EMBL" id="BGPR01000705">
    <property type="protein sequence ID" value="GBM32318.1"/>
    <property type="molecule type" value="Genomic_DNA"/>
</dbReference>
<proteinExistence type="predicted"/>
<accession>A0A4Y2EVW5</accession>
<organism evidence="2 3">
    <name type="scientific">Araneus ventricosus</name>
    <name type="common">Orbweaver spider</name>
    <name type="synonym">Epeira ventricosa</name>
    <dbReference type="NCBI Taxonomy" id="182803"/>
    <lineage>
        <taxon>Eukaryota</taxon>
        <taxon>Metazoa</taxon>
        <taxon>Ecdysozoa</taxon>
        <taxon>Arthropoda</taxon>
        <taxon>Chelicerata</taxon>
        <taxon>Arachnida</taxon>
        <taxon>Araneae</taxon>
        <taxon>Araneomorphae</taxon>
        <taxon>Entelegynae</taxon>
        <taxon>Araneoidea</taxon>
        <taxon>Araneidae</taxon>
        <taxon>Araneus</taxon>
    </lineage>
</organism>
<evidence type="ECO:0000313" key="2">
    <source>
        <dbReference type="EMBL" id="GBM32318.1"/>
    </source>
</evidence>
<reference evidence="2 3" key="1">
    <citation type="journal article" date="2019" name="Sci. Rep.">
        <title>Orb-weaving spider Araneus ventricosus genome elucidates the spidroin gene catalogue.</title>
        <authorList>
            <person name="Kono N."/>
            <person name="Nakamura H."/>
            <person name="Ohtoshi R."/>
            <person name="Moran D.A.P."/>
            <person name="Shinohara A."/>
            <person name="Yoshida Y."/>
            <person name="Fujiwara M."/>
            <person name="Mori M."/>
            <person name="Tomita M."/>
            <person name="Arakawa K."/>
        </authorList>
    </citation>
    <scope>NUCLEOTIDE SEQUENCE [LARGE SCALE GENOMIC DNA]</scope>
</reference>
<dbReference type="AlphaFoldDB" id="A0A4Y2EVW5"/>
<evidence type="ECO:0000313" key="3">
    <source>
        <dbReference type="Proteomes" id="UP000499080"/>
    </source>
</evidence>
<protein>
    <submittedName>
        <fullName evidence="2">Uncharacterized protein</fullName>
    </submittedName>
</protein>
<gene>
    <name evidence="2" type="ORF">AVEN_224705_1</name>
</gene>
<keyword evidence="3" id="KW-1185">Reference proteome</keyword>
<dbReference type="Proteomes" id="UP000499080">
    <property type="component" value="Unassembled WGS sequence"/>
</dbReference>
<feature type="compositionally biased region" description="Basic and acidic residues" evidence="1">
    <location>
        <begin position="12"/>
        <end position="23"/>
    </location>
</feature>
<sequence>MIQTESTDIEDYEKSGRPSVPTKDEKIAIVREDEKFPSKNCCLDCKACCVKRWHVSVKRKGPEHWKAESRMLHHENALAHRFLMVSNYITFRYFQN</sequence>